<dbReference type="InterPro" id="IPR046834">
    <property type="entry name" value="ABC_ATPase_C"/>
</dbReference>
<feature type="domain" description="ATPase of the ABC class N-terminal" evidence="3">
    <location>
        <begin position="149"/>
        <end position="319"/>
    </location>
</feature>
<feature type="domain" description="ATPase of the ABC class C-terminal" evidence="2">
    <location>
        <begin position="326"/>
        <end position="398"/>
    </location>
</feature>
<evidence type="ECO:0000313" key="4">
    <source>
        <dbReference type="EMBL" id="CAE8627939.1"/>
    </source>
</evidence>
<evidence type="ECO:0000259" key="2">
    <source>
        <dbReference type="Pfam" id="PF09818"/>
    </source>
</evidence>
<dbReference type="Pfam" id="PF09818">
    <property type="entry name" value="ABC_ATPase"/>
    <property type="match status" value="1"/>
</dbReference>
<dbReference type="InterPro" id="IPR019195">
    <property type="entry name" value="ABC_ATPase_put"/>
</dbReference>
<dbReference type="PANTHER" id="PTHR38149:SF1">
    <property type="entry name" value="ATPASE"/>
    <property type="match status" value="1"/>
</dbReference>
<organism evidence="4 5">
    <name type="scientific">Polarella glacialis</name>
    <name type="common">Dinoflagellate</name>
    <dbReference type="NCBI Taxonomy" id="89957"/>
    <lineage>
        <taxon>Eukaryota</taxon>
        <taxon>Sar</taxon>
        <taxon>Alveolata</taxon>
        <taxon>Dinophyceae</taxon>
        <taxon>Suessiales</taxon>
        <taxon>Suessiaceae</taxon>
        <taxon>Polarella</taxon>
    </lineage>
</organism>
<reference evidence="4" key="1">
    <citation type="submission" date="2021-02" db="EMBL/GenBank/DDBJ databases">
        <authorList>
            <person name="Dougan E. K."/>
            <person name="Rhodes N."/>
            <person name="Thang M."/>
            <person name="Chan C."/>
        </authorList>
    </citation>
    <scope>NUCLEOTIDE SEQUENCE</scope>
</reference>
<evidence type="ECO:0000256" key="1">
    <source>
        <dbReference type="SAM" id="MobiDB-lite"/>
    </source>
</evidence>
<accession>A0A813GLN3</accession>
<sequence>MSGNRTSPEAPSSIPVCFSKLPPSLRHPCLNSVHHPQSFFQQLRSSTNALPSLCQRATTSLQSSIWTRAFALTVALCGCSLVRRNRVLRVCAMGKGGGKGKGGYPWWEHIKGGKGGGAKGGDDGGKAAAGYDGAAAGPPPKRSNGPISGLQRRLQEMEGRQYPSYKDLSGGGWEIEGRSMTLYFDRVQGDAYAPPSWIRARVSMSAAGFPATFVKESRVRNTALCDYVTRVLADLLHGGAGTDWTQTVQGAGWSSSKGGDIQVDAPGQYVIERTSVVANAEFIEARLTLALPAKGRSIEGYRAAEIVGGLCDAVKGALFYSSLDGTSLRGHIETVEDQDALRNQLCELGLVAFVGNGAILPRKSGVDDRPMTKADSPNLVDFKSPAAFEVTIKLPHAGQ</sequence>
<keyword evidence="5" id="KW-1185">Reference proteome</keyword>
<name>A0A813GLN3_POLGL</name>
<evidence type="ECO:0000313" key="5">
    <source>
        <dbReference type="Proteomes" id="UP000654075"/>
    </source>
</evidence>
<dbReference type="InterPro" id="IPR046833">
    <property type="entry name" value="ABC_N"/>
</dbReference>
<dbReference type="Proteomes" id="UP000654075">
    <property type="component" value="Unassembled WGS sequence"/>
</dbReference>
<protein>
    <submittedName>
        <fullName evidence="4">Uncharacterized protein</fullName>
    </submittedName>
</protein>
<dbReference type="OrthoDB" id="189459at2759"/>
<feature type="region of interest" description="Disordered" evidence="1">
    <location>
        <begin position="129"/>
        <end position="148"/>
    </location>
</feature>
<comment type="caution">
    <text evidence="4">The sequence shown here is derived from an EMBL/GenBank/DDBJ whole genome shotgun (WGS) entry which is preliminary data.</text>
</comment>
<gene>
    <name evidence="4" type="ORF">PGLA1383_LOCUS44649</name>
</gene>
<dbReference type="OMA" id="RNECIEL"/>
<dbReference type="AlphaFoldDB" id="A0A813GLN3"/>
<proteinExistence type="predicted"/>
<evidence type="ECO:0000259" key="3">
    <source>
        <dbReference type="Pfam" id="PF20446"/>
    </source>
</evidence>
<dbReference type="EMBL" id="CAJNNV010029294">
    <property type="protein sequence ID" value="CAE8627939.1"/>
    <property type="molecule type" value="Genomic_DNA"/>
</dbReference>
<feature type="non-terminal residue" evidence="4">
    <location>
        <position position="399"/>
    </location>
</feature>
<dbReference type="PANTHER" id="PTHR38149">
    <property type="entry name" value="ATPASE"/>
    <property type="match status" value="1"/>
</dbReference>
<dbReference type="Pfam" id="PF20446">
    <property type="entry name" value="ABC_N"/>
    <property type="match status" value="1"/>
</dbReference>